<feature type="transmembrane region" description="Helical" evidence="1">
    <location>
        <begin position="6"/>
        <end position="23"/>
    </location>
</feature>
<accession>A0A1H0AYF7</accession>
<dbReference type="OrthoDB" id="2971021at2"/>
<keyword evidence="1" id="KW-0472">Membrane</keyword>
<evidence type="ECO:0000313" key="3">
    <source>
        <dbReference type="Proteomes" id="UP000198778"/>
    </source>
</evidence>
<sequence>MVGMYISFTVIGLLQALTIFLIWKSKSKMPVKQAENPVEETVGETEWLKEVIRTLEFQCLRIRNAVDKQTDKIHYTEMKLAPKHYLGGDERLLNALSEEQKALVEEFYRLYQTYLQQHWFTKKGTLKTVFSGNDSLPDSDAAQLKYASKELVEKMDAWFIAWRKYL</sequence>
<organism evidence="2 3">
    <name type="scientific">Alkalicoccus daliensis</name>
    <dbReference type="NCBI Taxonomy" id="745820"/>
    <lineage>
        <taxon>Bacteria</taxon>
        <taxon>Bacillati</taxon>
        <taxon>Bacillota</taxon>
        <taxon>Bacilli</taxon>
        <taxon>Bacillales</taxon>
        <taxon>Bacillaceae</taxon>
        <taxon>Alkalicoccus</taxon>
    </lineage>
</organism>
<proteinExistence type="predicted"/>
<name>A0A1H0AYF7_9BACI</name>
<protein>
    <submittedName>
        <fullName evidence="2">Uncharacterized protein</fullName>
    </submittedName>
</protein>
<dbReference type="AlphaFoldDB" id="A0A1H0AYF7"/>
<dbReference type="EMBL" id="FNIL01000001">
    <property type="protein sequence ID" value="SDN38455.1"/>
    <property type="molecule type" value="Genomic_DNA"/>
</dbReference>
<dbReference type="Proteomes" id="UP000198778">
    <property type="component" value="Unassembled WGS sequence"/>
</dbReference>
<reference evidence="3" key="1">
    <citation type="submission" date="2016-10" db="EMBL/GenBank/DDBJ databases">
        <authorList>
            <person name="Varghese N."/>
            <person name="Submissions S."/>
        </authorList>
    </citation>
    <scope>NUCLEOTIDE SEQUENCE [LARGE SCALE GENOMIC DNA]</scope>
    <source>
        <strain evidence="3">CGMCC 1.10369</strain>
    </source>
</reference>
<gene>
    <name evidence="2" type="ORF">SAMN04488053_101674</name>
</gene>
<keyword evidence="1" id="KW-0812">Transmembrane</keyword>
<dbReference type="STRING" id="745820.SAMN04488053_101674"/>
<keyword evidence="1" id="KW-1133">Transmembrane helix</keyword>
<dbReference type="RefSeq" id="WP_090840557.1">
    <property type="nucleotide sequence ID" value="NZ_FNIL01000001.1"/>
</dbReference>
<evidence type="ECO:0000313" key="2">
    <source>
        <dbReference type="EMBL" id="SDN38455.1"/>
    </source>
</evidence>
<keyword evidence="3" id="KW-1185">Reference proteome</keyword>
<evidence type="ECO:0000256" key="1">
    <source>
        <dbReference type="SAM" id="Phobius"/>
    </source>
</evidence>